<protein>
    <recommendedName>
        <fullName evidence="4">Lipoprotein</fullName>
    </recommendedName>
</protein>
<accession>A0A133NS00</accession>
<dbReference type="PATRIC" id="fig|851.8.peg.1550"/>
<dbReference type="AlphaFoldDB" id="A0A133NS00"/>
<organism evidence="2 3">
    <name type="scientific">Fusobacterium nucleatum</name>
    <dbReference type="NCBI Taxonomy" id="851"/>
    <lineage>
        <taxon>Bacteria</taxon>
        <taxon>Fusobacteriati</taxon>
        <taxon>Fusobacteriota</taxon>
        <taxon>Fusobacteriia</taxon>
        <taxon>Fusobacteriales</taxon>
        <taxon>Fusobacteriaceae</taxon>
        <taxon>Fusobacterium</taxon>
    </lineage>
</organism>
<evidence type="ECO:0000313" key="2">
    <source>
        <dbReference type="EMBL" id="KXA19082.1"/>
    </source>
</evidence>
<feature type="compositionally biased region" description="Low complexity" evidence="1">
    <location>
        <begin position="139"/>
        <end position="176"/>
    </location>
</feature>
<comment type="caution">
    <text evidence="2">The sequence shown here is derived from an EMBL/GenBank/DDBJ whole genome shotgun (WGS) entry which is preliminary data.</text>
</comment>
<sequence>MRGRFFYVIFYLSTLFLVIACKPVSEFIEPVNYIETVKKIEINSPDYNNNKMINLENLVYSFLKTNYDDVTKENITWEEEGKLENGALIKASYKDAFVEIRAIKNGDFIEVKPIEIDFRDKNSNRYNILNVPFKNVTNEANVSNNTSTNTSYNDLVPNNNTNSSNEDYSSNYNNNSSEEEPYSKYKNKFGKVVNDKYVGGDFIEFVKNADYEESFYLKEQFWEMADNMYVTKDKKTYYYLFDIINKLEEKADTNMPRIDFLEVEGKKLYYTVGFPKDYNANTPSWIQFEIFERKFQDGLALRTAHVSCAINGIEYKDWEAIDAIYK</sequence>
<evidence type="ECO:0000256" key="1">
    <source>
        <dbReference type="SAM" id="MobiDB-lite"/>
    </source>
</evidence>
<evidence type="ECO:0000313" key="3">
    <source>
        <dbReference type="Proteomes" id="UP000070401"/>
    </source>
</evidence>
<dbReference type="EMBL" id="LRPY01000155">
    <property type="protein sequence ID" value="KXA19082.1"/>
    <property type="molecule type" value="Genomic_DNA"/>
</dbReference>
<feature type="region of interest" description="Disordered" evidence="1">
    <location>
        <begin position="139"/>
        <end position="181"/>
    </location>
</feature>
<reference evidence="3" key="1">
    <citation type="submission" date="2016-01" db="EMBL/GenBank/DDBJ databases">
        <authorList>
            <person name="Mitreva M."/>
            <person name="Pepin K.H."/>
            <person name="Mihindukulasuriya K.A."/>
            <person name="Fulton R."/>
            <person name="Fronick C."/>
            <person name="O'Laughlin M."/>
            <person name="Miner T."/>
            <person name="Herter B."/>
            <person name="Rosa B.A."/>
            <person name="Cordes M."/>
            <person name="Tomlinson C."/>
            <person name="Wollam A."/>
            <person name="Palsikar V.B."/>
            <person name="Mardis E.R."/>
            <person name="Wilson R.K."/>
        </authorList>
    </citation>
    <scope>NUCLEOTIDE SEQUENCE [LARGE SCALE GENOMIC DNA]</scope>
    <source>
        <strain evidence="3">MJR7757B</strain>
    </source>
</reference>
<dbReference type="RefSeq" id="WP_009007325.1">
    <property type="nucleotide sequence ID" value="NZ_CP117964.1"/>
</dbReference>
<proteinExistence type="predicted"/>
<gene>
    <name evidence="2" type="ORF">HMPREF3221_01540</name>
</gene>
<dbReference type="Proteomes" id="UP000070401">
    <property type="component" value="Unassembled WGS sequence"/>
</dbReference>
<dbReference type="PROSITE" id="PS51257">
    <property type="entry name" value="PROKAR_LIPOPROTEIN"/>
    <property type="match status" value="1"/>
</dbReference>
<name>A0A133NS00_FUSNU</name>
<keyword evidence="3" id="KW-1185">Reference proteome</keyword>
<evidence type="ECO:0008006" key="4">
    <source>
        <dbReference type="Google" id="ProtNLM"/>
    </source>
</evidence>